<reference evidence="8 9" key="1">
    <citation type="journal article" date="2024" name="Science">
        <title>Giant polyketide synthase enzymes in the biosynthesis of giant marine polyether toxins.</title>
        <authorList>
            <person name="Fallon T.R."/>
            <person name="Shende V.V."/>
            <person name="Wierzbicki I.H."/>
            <person name="Pendleton A.L."/>
            <person name="Watervoot N.F."/>
            <person name="Auber R.P."/>
            <person name="Gonzalez D.J."/>
            <person name="Wisecaver J.H."/>
            <person name="Moore B.S."/>
        </authorList>
    </citation>
    <scope>NUCLEOTIDE SEQUENCE [LARGE SCALE GENOMIC DNA]</scope>
    <source>
        <strain evidence="8 9">12B1</strain>
    </source>
</reference>
<evidence type="ECO:0000313" key="8">
    <source>
        <dbReference type="EMBL" id="KAL1499187.1"/>
    </source>
</evidence>
<evidence type="ECO:0000256" key="3">
    <source>
        <dbReference type="ARBA" id="ARBA00022692"/>
    </source>
</evidence>
<evidence type="ECO:0000256" key="4">
    <source>
        <dbReference type="ARBA" id="ARBA00022989"/>
    </source>
</evidence>
<name>A0AB34IJE6_PRYPA</name>
<evidence type="ECO:0000256" key="2">
    <source>
        <dbReference type="ARBA" id="ARBA00006824"/>
    </source>
</evidence>
<dbReference type="AlphaFoldDB" id="A0AB34IJE6"/>
<comment type="similarity">
    <text evidence="2">Belongs to the peroxisomal membrane protein PXMP2/4 family.</text>
</comment>
<dbReference type="InterPro" id="IPR007248">
    <property type="entry name" value="Mpv17_PMP22"/>
</dbReference>
<proteinExistence type="inferred from homology"/>
<protein>
    <recommendedName>
        <fullName evidence="7">ACT domain-containing protein</fullName>
    </recommendedName>
</protein>
<keyword evidence="4 6" id="KW-1133">Transmembrane helix</keyword>
<comment type="caution">
    <text evidence="8">The sequence shown here is derived from an EMBL/GenBank/DDBJ whole genome shotgun (WGS) entry which is preliminary data.</text>
</comment>
<dbReference type="Pfam" id="PF04117">
    <property type="entry name" value="Mpv17_PMP22"/>
    <property type="match status" value="1"/>
</dbReference>
<dbReference type="InterPro" id="IPR045865">
    <property type="entry name" value="ACT-like_dom_sf"/>
</dbReference>
<dbReference type="PANTHER" id="PTHR11266">
    <property type="entry name" value="PEROXISOMAL MEMBRANE PROTEIN 2, PXMP2 MPV17"/>
    <property type="match status" value="1"/>
</dbReference>
<dbReference type="Gene3D" id="3.30.70.260">
    <property type="match status" value="2"/>
</dbReference>
<comment type="subcellular location">
    <subcellularLocation>
        <location evidence="1">Membrane</location>
        <topology evidence="1">Multi-pass membrane protein</topology>
    </subcellularLocation>
</comment>
<dbReference type="GO" id="GO:0016020">
    <property type="term" value="C:membrane"/>
    <property type="evidence" value="ECO:0007669"/>
    <property type="project" value="UniProtKB-SubCell"/>
</dbReference>
<sequence length="733" mass="81255">MDRGYGHISAQRRLWEEDGIYSNSMIQGNRIGLPRELITQVAADLGACPDKCSHKPGAAGCRKFAWTVVHKPPFELVMWQDSQLILGYGNFFSSTRAGTLSRGGHGDAESCSVWAPEGIFHYNIEGRSATDSADQSRRKLAMSERRIERAGHKGISFVLDILFTNGASLQRMLQPDSTPRATLDKKYTKLNFCLRWVNHVLAKYGTCRKRSTMQLNAVAKSLSSSSAGIAHEIPLSFTSHTLIDTYAEAKAEDEAAKSKRGRGRPAKKKQCIRPSRGFCGKYDKQGNFFGDSLFAALPSIPPLLRLLLPPEHAAQQLLRLPAMAAVLRFAKTSPFTFGLAYSCFKTVGCDVLVQKVVEKREKLDWRRTLAFGTFGLFYLGGVQYCLYVPVFTRLFPNAAAFAAKPVVEKLRDVRGIRDLFSQVFLDQFVHHPLLYFPVFYSIKEVVTSDSPDLFKAIGSYRENMTEDLQALWKVWVPSTLLNFAFMPMWARIPWVASTSLIWTCILSAMRGSSEIPAGEVLGPHVDSRTLELLSRTLVGRAPVLDPTQAHLLVNLHGPDRPGVISDLSARIFSANGLVSTSKMMKLGNEFSVMMHVSCAPSDLQRVIDGLHKISAQDSLANCEIQVKQVSVTHGEAPLHRSAYSANVSLSGEDRPGLLFNLSEVLKKHGLNIDHMQTEQHARSSSQTKQCFTLHGHVVGDAEPDIKSLNSAIAKLESDMKVVCKLRRSDSSRP</sequence>
<dbReference type="SUPFAM" id="SSF55021">
    <property type="entry name" value="ACT-like"/>
    <property type="match status" value="2"/>
</dbReference>
<dbReference type="EMBL" id="JBGBPQ010000026">
    <property type="protein sequence ID" value="KAL1499187.1"/>
    <property type="molecule type" value="Genomic_DNA"/>
</dbReference>
<dbReference type="InterPro" id="IPR002912">
    <property type="entry name" value="ACT_dom"/>
</dbReference>
<dbReference type="PROSITE" id="PS51671">
    <property type="entry name" value="ACT"/>
    <property type="match status" value="1"/>
</dbReference>
<feature type="domain" description="ACT" evidence="7">
    <location>
        <begin position="646"/>
        <end position="730"/>
    </location>
</feature>
<gene>
    <name evidence="8" type="ORF">AB1Y20_013696</name>
</gene>
<evidence type="ECO:0000313" key="9">
    <source>
        <dbReference type="Proteomes" id="UP001515480"/>
    </source>
</evidence>
<keyword evidence="9" id="KW-1185">Reference proteome</keyword>
<keyword evidence="3 6" id="KW-0812">Transmembrane</keyword>
<dbReference type="Proteomes" id="UP001515480">
    <property type="component" value="Unassembled WGS sequence"/>
</dbReference>
<evidence type="ECO:0000259" key="7">
    <source>
        <dbReference type="PROSITE" id="PS51671"/>
    </source>
</evidence>
<dbReference type="PANTHER" id="PTHR11266:SF21">
    <property type="entry name" value="ACT DOMAIN-CONTAINING PROTEIN"/>
    <property type="match status" value="1"/>
</dbReference>
<accession>A0AB34IJE6</accession>
<evidence type="ECO:0000256" key="1">
    <source>
        <dbReference type="ARBA" id="ARBA00004141"/>
    </source>
</evidence>
<dbReference type="CDD" id="cd02116">
    <property type="entry name" value="ACT"/>
    <property type="match status" value="1"/>
</dbReference>
<dbReference type="GO" id="GO:0005737">
    <property type="term" value="C:cytoplasm"/>
    <property type="evidence" value="ECO:0007669"/>
    <property type="project" value="TreeGrafter"/>
</dbReference>
<evidence type="ECO:0000256" key="6">
    <source>
        <dbReference type="SAM" id="Phobius"/>
    </source>
</evidence>
<feature type="transmembrane region" description="Helical" evidence="6">
    <location>
        <begin position="369"/>
        <end position="390"/>
    </location>
</feature>
<dbReference type="Pfam" id="PF13740">
    <property type="entry name" value="ACT_6"/>
    <property type="match status" value="1"/>
</dbReference>
<evidence type="ECO:0000256" key="5">
    <source>
        <dbReference type="ARBA" id="ARBA00023136"/>
    </source>
</evidence>
<keyword evidence="5 6" id="KW-0472">Membrane</keyword>
<organism evidence="8 9">
    <name type="scientific">Prymnesium parvum</name>
    <name type="common">Toxic golden alga</name>
    <dbReference type="NCBI Taxonomy" id="97485"/>
    <lineage>
        <taxon>Eukaryota</taxon>
        <taxon>Haptista</taxon>
        <taxon>Haptophyta</taxon>
        <taxon>Prymnesiophyceae</taxon>
        <taxon>Prymnesiales</taxon>
        <taxon>Prymnesiaceae</taxon>
        <taxon>Prymnesium</taxon>
    </lineage>
</organism>